<protein>
    <submittedName>
        <fullName evidence="4">Alpha/beta hydrolase fold domain-containing protein</fullName>
    </submittedName>
</protein>
<organism evidence="4 5">
    <name type="scientific">Ditylenchus destructor</name>
    <dbReference type="NCBI Taxonomy" id="166010"/>
    <lineage>
        <taxon>Eukaryota</taxon>
        <taxon>Metazoa</taxon>
        <taxon>Ecdysozoa</taxon>
        <taxon>Nematoda</taxon>
        <taxon>Chromadorea</taxon>
        <taxon>Rhabditida</taxon>
        <taxon>Tylenchina</taxon>
        <taxon>Tylenchomorpha</taxon>
        <taxon>Sphaerularioidea</taxon>
        <taxon>Anguinidae</taxon>
        <taxon>Anguininae</taxon>
        <taxon>Ditylenchus</taxon>
    </lineage>
</organism>
<feature type="domain" description="Hormone-sensitive lipase N-terminal" evidence="2">
    <location>
        <begin position="69"/>
        <end position="152"/>
    </location>
</feature>
<proteinExistence type="predicted"/>
<feature type="transmembrane region" description="Helical" evidence="1">
    <location>
        <begin position="205"/>
        <end position="230"/>
    </location>
</feature>
<dbReference type="InterPro" id="IPR010468">
    <property type="entry name" value="HSL_N"/>
</dbReference>
<evidence type="ECO:0000259" key="3">
    <source>
        <dbReference type="Pfam" id="PF07859"/>
    </source>
</evidence>
<feature type="domain" description="Alpha/beta hydrolase fold-3" evidence="3">
    <location>
        <begin position="345"/>
        <end position="453"/>
    </location>
</feature>
<keyword evidence="1" id="KW-1133">Transmembrane helix</keyword>
<dbReference type="GO" id="GO:0008203">
    <property type="term" value="P:cholesterol metabolic process"/>
    <property type="evidence" value="ECO:0007669"/>
    <property type="project" value="InterPro"/>
</dbReference>
<reference evidence="4" key="1">
    <citation type="submission" date="2022-01" db="EMBL/GenBank/DDBJ databases">
        <title>Genome Sequence Resource for Two Populations of Ditylenchus destructor, the Migratory Endoparasitic Phytonematode.</title>
        <authorList>
            <person name="Zhang H."/>
            <person name="Lin R."/>
            <person name="Xie B."/>
        </authorList>
    </citation>
    <scope>NUCLEOTIDE SEQUENCE</scope>
    <source>
        <strain evidence="4">BazhouSP</strain>
    </source>
</reference>
<dbReference type="PANTHER" id="PTHR23025">
    <property type="entry name" value="TRIACYLGLYCEROL LIPASE"/>
    <property type="match status" value="1"/>
</dbReference>
<dbReference type="PANTHER" id="PTHR23025:SF3">
    <property type="entry name" value="HORMONE-SENSITIVE LIPASE"/>
    <property type="match status" value="1"/>
</dbReference>
<dbReference type="GO" id="GO:0019433">
    <property type="term" value="P:triglyceride catabolic process"/>
    <property type="evidence" value="ECO:0007669"/>
    <property type="project" value="TreeGrafter"/>
</dbReference>
<dbReference type="EMBL" id="JAKKPZ010000574">
    <property type="protein sequence ID" value="KAI1693883.1"/>
    <property type="molecule type" value="Genomic_DNA"/>
</dbReference>
<keyword evidence="5" id="KW-1185">Reference proteome</keyword>
<sequence length="507" mass="56873">MNLRSDNKRFGIYPPSEFTTPGYRAFRAEQMNIAASNDVRDVASTKTPERNGNQKLRDYELSIERNSVFDLLKQLAIDNEVYFKQCYPSVYTTRIAECCQEIYISLDLIRDTVEKFLEAAKSRDYDANTPGNGFRSLVCIIDVVTLRLVSVISMLSMLDDDSLFPPLNSDYEQFNGILKGIESLDASCFYGRHLGFQFSQSVKRIFNVIGMVLAGYSMSWTIGCGSVGILMNSAKLLLNPEERASRIMKVIREADIEFCRGFWNLSELPDAKLFCPSLAVCEKSEIPLVGAIAIDSNGQDFIYISPPKAHGIPEPIPIKILDVVMRKAEQKPNLPIKAQLSPNLVIHCHGGGYVATSSKSHETYLRGWAKSLECPLISIDYSLAPESPFPRAMEEVLYAYAYILNHPTDFGWSGEKVCMVGDSAGGNLIISMNLRLIELGAKRLPDGIVPIYTPFLFQKYPACAQRRCYTSNDSSRLAMEGKIVRFEIGPPTTELWALRAFVEIWRS</sequence>
<comment type="caution">
    <text evidence="4">The sequence shown here is derived from an EMBL/GenBank/DDBJ whole genome shotgun (WGS) entry which is preliminary data.</text>
</comment>
<dbReference type="InterPro" id="IPR013094">
    <property type="entry name" value="AB_hydrolase_3"/>
</dbReference>
<keyword evidence="1" id="KW-0472">Membrane</keyword>
<evidence type="ECO:0000256" key="1">
    <source>
        <dbReference type="SAM" id="Phobius"/>
    </source>
</evidence>
<keyword evidence="1" id="KW-0812">Transmembrane</keyword>
<evidence type="ECO:0000259" key="2">
    <source>
        <dbReference type="Pfam" id="PF06350"/>
    </source>
</evidence>
<dbReference type="Gene3D" id="3.40.50.1820">
    <property type="entry name" value="alpha/beta hydrolase"/>
    <property type="match status" value="1"/>
</dbReference>
<dbReference type="Pfam" id="PF06350">
    <property type="entry name" value="HSL_N"/>
    <property type="match status" value="2"/>
</dbReference>
<keyword evidence="4" id="KW-0378">Hydrolase</keyword>
<dbReference type="AlphaFoldDB" id="A0AAD4QW76"/>
<evidence type="ECO:0000313" key="5">
    <source>
        <dbReference type="Proteomes" id="UP001201812"/>
    </source>
</evidence>
<name>A0AAD4QW76_9BILA</name>
<evidence type="ECO:0000313" key="4">
    <source>
        <dbReference type="EMBL" id="KAI1693883.1"/>
    </source>
</evidence>
<dbReference type="SUPFAM" id="SSF53474">
    <property type="entry name" value="alpha/beta-Hydrolases"/>
    <property type="match status" value="1"/>
</dbReference>
<dbReference type="GO" id="GO:0004806">
    <property type="term" value="F:triacylglycerol lipase activity"/>
    <property type="evidence" value="ECO:0007669"/>
    <property type="project" value="TreeGrafter"/>
</dbReference>
<dbReference type="GO" id="GO:0004771">
    <property type="term" value="F:sterol ester esterase activity"/>
    <property type="evidence" value="ECO:0007669"/>
    <property type="project" value="TreeGrafter"/>
</dbReference>
<dbReference type="InterPro" id="IPR029058">
    <property type="entry name" value="AB_hydrolase_fold"/>
</dbReference>
<dbReference type="Proteomes" id="UP001201812">
    <property type="component" value="Unassembled WGS sequence"/>
</dbReference>
<accession>A0AAD4QW76</accession>
<feature type="domain" description="Hormone-sensitive lipase N-terminal" evidence="2">
    <location>
        <begin position="158"/>
        <end position="327"/>
    </location>
</feature>
<dbReference type="GO" id="GO:0005829">
    <property type="term" value="C:cytosol"/>
    <property type="evidence" value="ECO:0007669"/>
    <property type="project" value="TreeGrafter"/>
</dbReference>
<dbReference type="Pfam" id="PF07859">
    <property type="entry name" value="Abhydrolase_3"/>
    <property type="match status" value="1"/>
</dbReference>
<gene>
    <name evidence="4" type="ORF">DdX_20413</name>
</gene>